<dbReference type="RefSeq" id="WP_182847273.1">
    <property type="nucleotide sequence ID" value="NZ_BAAALP010000002.1"/>
</dbReference>
<dbReference type="EMBL" id="JACJIA010000011">
    <property type="protein sequence ID" value="MBA8955270.1"/>
    <property type="molecule type" value="Genomic_DNA"/>
</dbReference>
<feature type="transmembrane region" description="Helical" evidence="1">
    <location>
        <begin position="75"/>
        <end position="96"/>
    </location>
</feature>
<protein>
    <submittedName>
        <fullName evidence="2">Uncharacterized protein</fullName>
    </submittedName>
</protein>
<dbReference type="AlphaFoldDB" id="A0A7W3QQ27"/>
<organism evidence="2 3">
    <name type="scientific">Actinomadura namibiensis</name>
    <dbReference type="NCBI Taxonomy" id="182080"/>
    <lineage>
        <taxon>Bacteria</taxon>
        <taxon>Bacillati</taxon>
        <taxon>Actinomycetota</taxon>
        <taxon>Actinomycetes</taxon>
        <taxon>Streptosporangiales</taxon>
        <taxon>Thermomonosporaceae</taxon>
        <taxon>Actinomadura</taxon>
    </lineage>
</organism>
<reference evidence="2 3" key="1">
    <citation type="submission" date="2020-08" db="EMBL/GenBank/DDBJ databases">
        <title>Genomic Encyclopedia of Type Strains, Phase IV (KMG-IV): sequencing the most valuable type-strain genomes for metagenomic binning, comparative biology and taxonomic classification.</title>
        <authorList>
            <person name="Goeker M."/>
        </authorList>
    </citation>
    <scope>NUCLEOTIDE SEQUENCE [LARGE SCALE GENOMIC DNA]</scope>
    <source>
        <strain evidence="2 3">DSM 44197</strain>
    </source>
</reference>
<evidence type="ECO:0000313" key="2">
    <source>
        <dbReference type="EMBL" id="MBA8955270.1"/>
    </source>
</evidence>
<keyword evidence="1" id="KW-0472">Membrane</keyword>
<proteinExistence type="predicted"/>
<keyword evidence="1" id="KW-0812">Transmembrane</keyword>
<feature type="transmembrane region" description="Helical" evidence="1">
    <location>
        <begin position="12"/>
        <end position="30"/>
    </location>
</feature>
<keyword evidence="3" id="KW-1185">Reference proteome</keyword>
<feature type="transmembrane region" description="Helical" evidence="1">
    <location>
        <begin position="108"/>
        <end position="126"/>
    </location>
</feature>
<name>A0A7W3QQ27_ACTNM</name>
<feature type="transmembrane region" description="Helical" evidence="1">
    <location>
        <begin position="36"/>
        <end position="54"/>
    </location>
</feature>
<dbReference type="Proteomes" id="UP000572680">
    <property type="component" value="Unassembled WGS sequence"/>
</dbReference>
<comment type="caution">
    <text evidence="2">The sequence shown here is derived from an EMBL/GenBank/DDBJ whole genome shotgun (WGS) entry which is preliminary data.</text>
</comment>
<gene>
    <name evidence="2" type="ORF">HNR61_006944</name>
</gene>
<sequence length="130" mass="13199">MWIAPERRSASRWIVPGLILVTGVAVAAVLAVDDRMTTGLIAGGVLAGYALLLSTRRNETGRSSGGAYGGHRSRAQLRAAAVAGDLVTVALVGAVVVEALRGGEILPYAWPAALAGVVYGVTALFGDSGL</sequence>
<accession>A0A7W3QQ27</accession>
<evidence type="ECO:0000256" key="1">
    <source>
        <dbReference type="SAM" id="Phobius"/>
    </source>
</evidence>
<keyword evidence="1" id="KW-1133">Transmembrane helix</keyword>
<evidence type="ECO:0000313" key="3">
    <source>
        <dbReference type="Proteomes" id="UP000572680"/>
    </source>
</evidence>